<evidence type="ECO:0000259" key="1">
    <source>
        <dbReference type="Pfam" id="PF00534"/>
    </source>
</evidence>
<gene>
    <name evidence="2" type="ORF">OPS25_01905</name>
</gene>
<organism evidence="2 3">
    <name type="scientific">Alteromonas aquimaris</name>
    <dbReference type="NCBI Taxonomy" id="2998417"/>
    <lineage>
        <taxon>Bacteria</taxon>
        <taxon>Pseudomonadati</taxon>
        <taxon>Pseudomonadota</taxon>
        <taxon>Gammaproteobacteria</taxon>
        <taxon>Alteromonadales</taxon>
        <taxon>Alteromonadaceae</taxon>
        <taxon>Alteromonas/Salinimonas group</taxon>
        <taxon>Alteromonas</taxon>
    </lineage>
</organism>
<dbReference type="Gene3D" id="3.40.50.2000">
    <property type="entry name" value="Glycogen Phosphorylase B"/>
    <property type="match status" value="2"/>
</dbReference>
<protein>
    <submittedName>
        <fullName evidence="2">Glycosyltransferase family 4 protein</fullName>
    </submittedName>
</protein>
<proteinExistence type="predicted"/>
<keyword evidence="3" id="KW-1185">Reference proteome</keyword>
<comment type="caution">
    <text evidence="2">The sequence shown here is derived from an EMBL/GenBank/DDBJ whole genome shotgun (WGS) entry which is preliminary data.</text>
</comment>
<dbReference type="InterPro" id="IPR001296">
    <property type="entry name" value="Glyco_trans_1"/>
</dbReference>
<accession>A0ABT3P3C6</accession>
<reference evidence="2" key="1">
    <citation type="submission" date="2022-11" db="EMBL/GenBank/DDBJ databases">
        <title>Alteromonas sp. nov., isolated from sea water of the Qingdao.</title>
        <authorList>
            <person name="Wang Q."/>
        </authorList>
    </citation>
    <scope>NUCLEOTIDE SEQUENCE</scope>
    <source>
        <strain evidence="2">ASW11-7</strain>
    </source>
</reference>
<dbReference type="RefSeq" id="WP_265615956.1">
    <property type="nucleotide sequence ID" value="NZ_JAPFRD010000002.1"/>
</dbReference>
<feature type="domain" description="Glycosyl transferase family 1" evidence="1">
    <location>
        <begin position="194"/>
        <end position="352"/>
    </location>
</feature>
<dbReference type="PANTHER" id="PTHR12526">
    <property type="entry name" value="GLYCOSYLTRANSFERASE"/>
    <property type="match status" value="1"/>
</dbReference>
<evidence type="ECO:0000313" key="2">
    <source>
        <dbReference type="EMBL" id="MCW8107258.1"/>
    </source>
</evidence>
<sequence length="380" mass="42917">MSSHSSILCVANWPSDVGYAWWLMESYWVKISELYQASYTTIIAYPQINTVPAEIANSDIELVNFDFRATTISRVIENINFIKKHNVKVIYLSDYGAADITYALYRLAGVEKIIVHDHTPGLRTKPKGLKKFLKLCIVNMPLIKVDAAFGATDYVKRRLQDVSCVAPSRCYSIQNGIDFSPNQLIREPHPLSAKLPKDKKIIVTASRANKYKGIEFALDVVAELVNRRGLDNFVYLFCGDGPDLAHFKEYAKQRGIESYCYFPGRVEKVQQLFKNCHIAFHPSNGEVGYSLAILEYMASELPVVVPDNPSVCLATRDKQSGQVYKDKDKERAAEALALYLEDEQMRVTHGKVGKSDVIEKYTLTSTHTALENAFLNVVRR</sequence>
<dbReference type="Pfam" id="PF00534">
    <property type="entry name" value="Glycos_transf_1"/>
    <property type="match status" value="1"/>
</dbReference>
<dbReference type="Proteomes" id="UP001142810">
    <property type="component" value="Unassembled WGS sequence"/>
</dbReference>
<dbReference type="CDD" id="cd03801">
    <property type="entry name" value="GT4_PimA-like"/>
    <property type="match status" value="1"/>
</dbReference>
<name>A0ABT3P3C6_9ALTE</name>
<dbReference type="SUPFAM" id="SSF53756">
    <property type="entry name" value="UDP-Glycosyltransferase/glycogen phosphorylase"/>
    <property type="match status" value="1"/>
</dbReference>
<evidence type="ECO:0000313" key="3">
    <source>
        <dbReference type="Proteomes" id="UP001142810"/>
    </source>
</evidence>
<dbReference type="EMBL" id="JAPFRD010000002">
    <property type="protein sequence ID" value="MCW8107258.1"/>
    <property type="molecule type" value="Genomic_DNA"/>
</dbReference>